<protein>
    <recommendedName>
        <fullName evidence="3">CdiI immunity protein domain-containing protein</fullName>
    </recommendedName>
</protein>
<keyword evidence="2" id="KW-1185">Reference proteome</keyword>
<dbReference type="EMBL" id="SJJY01000009">
    <property type="protein sequence ID" value="TCC18979.1"/>
    <property type="molecule type" value="Genomic_DNA"/>
</dbReference>
<proteinExistence type="predicted"/>
<name>A0ABY1ZWI7_9ACTN</name>
<comment type="caution">
    <text evidence="1">The sequence shown here is derived from an EMBL/GenBank/DDBJ whole genome shotgun (WGS) entry which is preliminary data.</text>
</comment>
<evidence type="ECO:0000313" key="1">
    <source>
        <dbReference type="EMBL" id="TCC18979.1"/>
    </source>
</evidence>
<evidence type="ECO:0008006" key="3">
    <source>
        <dbReference type="Google" id="ProtNLM"/>
    </source>
</evidence>
<evidence type="ECO:0000313" key="2">
    <source>
        <dbReference type="Proteomes" id="UP000292385"/>
    </source>
</evidence>
<gene>
    <name evidence="1" type="ORF">E0H58_34610</name>
</gene>
<dbReference type="RefSeq" id="WP_131467099.1">
    <property type="nucleotide sequence ID" value="NZ_SJJY01000009.1"/>
</dbReference>
<sequence>MPRSYWLKNPSVPFATFLTIIQTYYHPEVRNDNFGELVEMARTGRGGEKLATFKAELQRLVRGDREGLRAGAISDATEYDDWSNDDEFLVWLWGELYPGEGVPGAGD</sequence>
<accession>A0ABY1ZWI7</accession>
<organism evidence="1 2">
    <name type="scientific">Kribbella speibonae</name>
    <dbReference type="NCBI Taxonomy" id="1572660"/>
    <lineage>
        <taxon>Bacteria</taxon>
        <taxon>Bacillati</taxon>
        <taxon>Actinomycetota</taxon>
        <taxon>Actinomycetes</taxon>
        <taxon>Propionibacteriales</taxon>
        <taxon>Kribbellaceae</taxon>
        <taxon>Kribbella</taxon>
    </lineage>
</organism>
<dbReference type="Proteomes" id="UP000292385">
    <property type="component" value="Unassembled WGS sequence"/>
</dbReference>
<reference evidence="1 2" key="1">
    <citation type="submission" date="2019-02" db="EMBL/GenBank/DDBJ databases">
        <title>Kribbella capetownensis sp. nov. and Kribbella speibonae sp. nov., isolated from soil.</title>
        <authorList>
            <person name="Curtis S.M."/>
            <person name="Norton I."/>
            <person name="Everest G.J."/>
            <person name="Meyers P.R."/>
        </authorList>
    </citation>
    <scope>NUCLEOTIDE SEQUENCE [LARGE SCALE GENOMIC DNA]</scope>
    <source>
        <strain evidence="1 2">SK5</strain>
    </source>
</reference>